<name>A0A166PUL1_9PEZI</name>
<comment type="caution">
    <text evidence="2">The sequence shown here is derived from an EMBL/GenBank/DDBJ whole genome shotgun (WGS) entry which is preliminary data.</text>
</comment>
<evidence type="ECO:0000313" key="2">
    <source>
        <dbReference type="EMBL" id="KZL67181.1"/>
    </source>
</evidence>
<dbReference type="AlphaFoldDB" id="A0A166PUL1"/>
<reference evidence="2 3" key="1">
    <citation type="submission" date="2015-06" db="EMBL/GenBank/DDBJ databases">
        <title>Survival trade-offs in plant roots during colonization by closely related pathogenic and mutualistic fungi.</title>
        <authorList>
            <person name="Hacquard S."/>
            <person name="Kracher B."/>
            <person name="Hiruma K."/>
            <person name="Weinman A."/>
            <person name="Muench P."/>
            <person name="Garrido Oter R."/>
            <person name="Ver Loren van Themaat E."/>
            <person name="Dallerey J.-F."/>
            <person name="Damm U."/>
            <person name="Henrissat B."/>
            <person name="Lespinet O."/>
            <person name="Thon M."/>
            <person name="Kemen E."/>
            <person name="McHardy A.C."/>
            <person name="Schulze-Lefert P."/>
            <person name="O'Connell R.J."/>
        </authorList>
    </citation>
    <scope>NUCLEOTIDE SEQUENCE [LARGE SCALE GENOMIC DNA]</scope>
    <source>
        <strain evidence="2 3">0861</strain>
    </source>
</reference>
<evidence type="ECO:0000313" key="3">
    <source>
        <dbReference type="Proteomes" id="UP000076552"/>
    </source>
</evidence>
<keyword evidence="2" id="KW-0378">Hydrolase</keyword>
<dbReference type="GO" id="GO:0016787">
    <property type="term" value="F:hydrolase activity"/>
    <property type="evidence" value="ECO:0007669"/>
    <property type="project" value="UniProtKB-KW"/>
</dbReference>
<proteinExistence type="predicted"/>
<feature type="chain" id="PRO_5007878423" evidence="1">
    <location>
        <begin position="21"/>
        <end position="212"/>
    </location>
</feature>
<sequence length="212" mass="23869">MFLSITYLASVALAINLVSGLLIPSPVTSPYDLGPRSNYFSQPLAPMERQPVKCHDESDFPGHADVNYGMQWEAVHEFCNSKEAALLSTLHDPADGRFPITFKHRMRWKDWPHQINYDFFVEWVWGCRTTSQFQSVGLPLGKGGVHCHTIMRENYLNCNNGGVGGSTQVGCLLFTFNGAKGGRCILTDEELELRDEYDKKHNIQRPDTPCGM</sequence>
<organism evidence="2 3">
    <name type="scientific">Colletotrichum tofieldiae</name>
    <dbReference type="NCBI Taxonomy" id="708197"/>
    <lineage>
        <taxon>Eukaryota</taxon>
        <taxon>Fungi</taxon>
        <taxon>Dikarya</taxon>
        <taxon>Ascomycota</taxon>
        <taxon>Pezizomycotina</taxon>
        <taxon>Sordariomycetes</taxon>
        <taxon>Hypocreomycetidae</taxon>
        <taxon>Glomerellales</taxon>
        <taxon>Glomerellaceae</taxon>
        <taxon>Colletotrichum</taxon>
        <taxon>Colletotrichum spaethianum species complex</taxon>
    </lineage>
</organism>
<accession>A0A166PUL1</accession>
<dbReference type="STRING" id="708197.A0A166PUL1"/>
<keyword evidence="1" id="KW-0732">Signal</keyword>
<dbReference type="EMBL" id="LFIV01000151">
    <property type="protein sequence ID" value="KZL67181.1"/>
    <property type="molecule type" value="Genomic_DNA"/>
</dbReference>
<evidence type="ECO:0000256" key="1">
    <source>
        <dbReference type="SAM" id="SignalP"/>
    </source>
</evidence>
<keyword evidence="3" id="KW-1185">Reference proteome</keyword>
<feature type="signal peptide" evidence="1">
    <location>
        <begin position="1"/>
        <end position="20"/>
    </location>
</feature>
<gene>
    <name evidence="2" type="ORF">CT0861_04861</name>
</gene>
<dbReference type="Proteomes" id="UP000076552">
    <property type="component" value="Unassembled WGS sequence"/>
</dbReference>
<protein>
    <submittedName>
        <fullName evidence="2">Glycoside hydrolase family 18 protein</fullName>
    </submittedName>
</protein>